<dbReference type="InterPro" id="IPR002557">
    <property type="entry name" value="Chitin-bd_dom"/>
</dbReference>
<keyword evidence="5" id="KW-0146">Chitin degradation</keyword>
<evidence type="ECO:0000259" key="7">
    <source>
        <dbReference type="PROSITE" id="PS51910"/>
    </source>
</evidence>
<dbReference type="Gene3D" id="3.10.50.10">
    <property type="match status" value="1"/>
</dbReference>
<sequence>MVKTISSLCSFTYKPAEFFPNNVDPNLCTHLTYFTIGHRKITISTDLPFLFLLLYHSNDKLGALLAIGGPLLLRFTQMVASRGTQQTFIDSVIVHLRKVAFDGIYLDFEYLGSRGRPAEDKHHFTVLVQEILEAFTAEAASSGKLRLLITAPVFAGKATIDAGYEIAEIGKLLDFISVMTYDFHGGWDTFTGHNSPLHQGSETGSKFPLKYAMEYWRDNGVPAEKLLMGFPTYGHTFRLTSSDASVGAPASGAGSSGPYTREAGFWAFYGVRCFYKLGFSAEVNWIDDQKVPYAYRGNKWVGFDNICNYKHRVKYLKDNNFGGSIVWAIDLDDFLGTFCNEGKYPLINQSCIPHETTTEASVATTPSTDGRSTTPAPSSNRVLFWKPDGTYVHPDSHTQFHMCSHGRRFTFTCSAGLVFDESCMCCNCPKC</sequence>
<dbReference type="GO" id="GO:0000272">
    <property type="term" value="P:polysaccharide catabolic process"/>
    <property type="evidence" value="ECO:0007669"/>
    <property type="project" value="UniProtKB-KW"/>
</dbReference>
<dbReference type="InterPro" id="IPR001223">
    <property type="entry name" value="Glyco_hydro18_cat"/>
</dbReference>
<dbReference type="SUPFAM" id="SSF54556">
    <property type="entry name" value="Chitinase insertion domain"/>
    <property type="match status" value="1"/>
</dbReference>
<dbReference type="SUPFAM" id="SSF57625">
    <property type="entry name" value="Invertebrate chitin-binding proteins"/>
    <property type="match status" value="1"/>
</dbReference>
<keyword evidence="4" id="KW-0147">Chitin-binding</keyword>
<evidence type="ECO:0000313" key="9">
    <source>
        <dbReference type="Proteomes" id="UP000594220"/>
    </source>
</evidence>
<keyword evidence="6" id="KW-0624">Polysaccharide degradation</keyword>
<protein>
    <recommendedName>
        <fullName evidence="3">chitinase</fullName>
        <ecNumber evidence="3">3.2.1.14</ecNumber>
    </recommendedName>
</protein>
<dbReference type="PANTHER" id="PTHR11177">
    <property type="entry name" value="CHITINASE"/>
    <property type="match status" value="1"/>
</dbReference>
<evidence type="ECO:0000256" key="3">
    <source>
        <dbReference type="ARBA" id="ARBA00012729"/>
    </source>
</evidence>
<reference evidence="8" key="2">
    <citation type="submission" date="2025-09" db="UniProtKB">
        <authorList>
            <consortium name="Ensembl"/>
        </authorList>
    </citation>
    <scope>IDENTIFICATION</scope>
</reference>
<dbReference type="Pfam" id="PF00704">
    <property type="entry name" value="Glyco_hydro_18"/>
    <property type="match status" value="1"/>
</dbReference>
<evidence type="ECO:0000256" key="4">
    <source>
        <dbReference type="ARBA" id="ARBA00022669"/>
    </source>
</evidence>
<dbReference type="Pfam" id="PF01607">
    <property type="entry name" value="CBM_14"/>
    <property type="match status" value="1"/>
</dbReference>
<dbReference type="InterPro" id="IPR036508">
    <property type="entry name" value="Chitin-bd_dom_sf"/>
</dbReference>
<keyword evidence="6" id="KW-0119">Carbohydrate metabolism</keyword>
<accession>A0A7M4EWS2</accession>
<dbReference type="GO" id="GO:0005576">
    <property type="term" value="C:extracellular region"/>
    <property type="evidence" value="ECO:0007669"/>
    <property type="project" value="InterPro"/>
</dbReference>
<feature type="domain" description="GH18" evidence="7">
    <location>
        <begin position="5"/>
        <end position="357"/>
    </location>
</feature>
<dbReference type="GeneTree" id="ENSGT00940000162989"/>
<dbReference type="Gene3D" id="3.20.20.80">
    <property type="entry name" value="Glycosidases"/>
    <property type="match status" value="1"/>
</dbReference>
<dbReference type="InterPro" id="IPR011583">
    <property type="entry name" value="Chitinase_II/V-like_cat"/>
</dbReference>
<dbReference type="Gene3D" id="2.170.140.10">
    <property type="entry name" value="Chitin binding domain"/>
    <property type="match status" value="1"/>
</dbReference>
<reference evidence="8" key="1">
    <citation type="submission" date="2025-08" db="UniProtKB">
        <authorList>
            <consortium name="Ensembl"/>
        </authorList>
    </citation>
    <scope>IDENTIFICATION</scope>
</reference>
<dbReference type="GO" id="GO:0008061">
    <property type="term" value="F:chitin binding"/>
    <property type="evidence" value="ECO:0007669"/>
    <property type="project" value="UniProtKB-KW"/>
</dbReference>
<proteinExistence type="inferred from homology"/>
<dbReference type="Ensembl" id="ENSCPRT00005018925.1">
    <property type="protein sequence ID" value="ENSCPRP00005016164.1"/>
    <property type="gene ID" value="ENSCPRG00005011278.1"/>
</dbReference>
<dbReference type="GO" id="GO:0008843">
    <property type="term" value="F:endochitinase activity"/>
    <property type="evidence" value="ECO:0007669"/>
    <property type="project" value="UniProtKB-EC"/>
</dbReference>
<dbReference type="InterPro" id="IPR050314">
    <property type="entry name" value="Glycosyl_Hydrlase_18"/>
</dbReference>
<dbReference type="EC" id="3.2.1.14" evidence="3"/>
<dbReference type="OMA" id="QGATEYF"/>
<name>A0A7M4EWS2_CROPO</name>
<evidence type="ECO:0000256" key="6">
    <source>
        <dbReference type="ARBA" id="ARBA00023326"/>
    </source>
</evidence>
<comment type="catalytic activity">
    <reaction evidence="1">
        <text>Random endo-hydrolysis of N-acetyl-beta-D-glucosaminide (1-&gt;4)-beta-linkages in chitin and chitodextrins.</text>
        <dbReference type="EC" id="3.2.1.14"/>
    </reaction>
</comment>
<organism evidence="8 9">
    <name type="scientific">Crocodylus porosus</name>
    <name type="common">Saltwater crocodile</name>
    <name type="synonym">Estuarine crocodile</name>
    <dbReference type="NCBI Taxonomy" id="8502"/>
    <lineage>
        <taxon>Eukaryota</taxon>
        <taxon>Metazoa</taxon>
        <taxon>Chordata</taxon>
        <taxon>Craniata</taxon>
        <taxon>Vertebrata</taxon>
        <taxon>Euteleostomi</taxon>
        <taxon>Archelosauria</taxon>
        <taxon>Archosauria</taxon>
        <taxon>Crocodylia</taxon>
        <taxon>Longirostres</taxon>
        <taxon>Crocodylidae</taxon>
        <taxon>Crocodylus</taxon>
    </lineage>
</organism>
<dbReference type="SMART" id="SM00636">
    <property type="entry name" value="Glyco_18"/>
    <property type="match status" value="1"/>
</dbReference>
<dbReference type="GO" id="GO:0006032">
    <property type="term" value="P:chitin catabolic process"/>
    <property type="evidence" value="ECO:0007669"/>
    <property type="project" value="UniProtKB-KW"/>
</dbReference>
<dbReference type="InterPro" id="IPR017853">
    <property type="entry name" value="GH"/>
</dbReference>
<dbReference type="AlphaFoldDB" id="A0A7M4EWS2"/>
<dbReference type="Proteomes" id="UP000594220">
    <property type="component" value="Unplaced"/>
</dbReference>
<evidence type="ECO:0000256" key="1">
    <source>
        <dbReference type="ARBA" id="ARBA00000822"/>
    </source>
</evidence>
<dbReference type="PANTHER" id="PTHR11177:SF248">
    <property type="entry name" value="CHITOTRIOSIDASE-1"/>
    <property type="match status" value="1"/>
</dbReference>
<keyword evidence="9" id="KW-1185">Reference proteome</keyword>
<evidence type="ECO:0000256" key="2">
    <source>
        <dbReference type="ARBA" id="ARBA00009121"/>
    </source>
</evidence>
<dbReference type="SUPFAM" id="SSF51445">
    <property type="entry name" value="(Trans)glycosidases"/>
    <property type="match status" value="1"/>
</dbReference>
<dbReference type="InterPro" id="IPR029070">
    <property type="entry name" value="Chitinase_insertion_sf"/>
</dbReference>
<dbReference type="PROSITE" id="PS51910">
    <property type="entry name" value="GH18_2"/>
    <property type="match status" value="1"/>
</dbReference>
<evidence type="ECO:0000256" key="5">
    <source>
        <dbReference type="ARBA" id="ARBA00023024"/>
    </source>
</evidence>
<comment type="similarity">
    <text evidence="2">Belongs to the glycosyl hydrolase 18 family. Chitinase class II subfamily.</text>
</comment>
<evidence type="ECO:0000313" key="8">
    <source>
        <dbReference type="Ensembl" id="ENSCPRP00005016164.1"/>
    </source>
</evidence>